<protein>
    <submittedName>
        <fullName evidence="1">Uncharacterized protein</fullName>
    </submittedName>
</protein>
<sequence>MSETSSAKKQKGDTMASAVMGVTAVMNRVVDVFDSTVHSLGLSLPMPEFAPTLAPAPAPAPTLAGDTVPGFLALPEPSPQLHNLYYVAVKQINLEGCKERKIAQLTHEVELVKQLSHPNIIKYMGIMGALYRSEI</sequence>
<dbReference type="EMBL" id="JAGFNK010000071">
    <property type="protein sequence ID" value="KAI9509140.1"/>
    <property type="molecule type" value="Genomic_DNA"/>
</dbReference>
<accession>A0ACC0UC52</accession>
<dbReference type="Proteomes" id="UP001207468">
    <property type="component" value="Unassembled WGS sequence"/>
</dbReference>
<gene>
    <name evidence="1" type="ORF">F5148DRAFT_1375371</name>
</gene>
<reference evidence="1" key="1">
    <citation type="submission" date="2021-03" db="EMBL/GenBank/DDBJ databases">
        <title>Evolutionary priming and transition to the ectomycorrhizal habit in an iconic lineage of mushroom-forming fungi: is preadaptation a requirement?</title>
        <authorList>
            <consortium name="DOE Joint Genome Institute"/>
            <person name="Looney B.P."/>
            <person name="Miyauchi S."/>
            <person name="Morin E."/>
            <person name="Drula E."/>
            <person name="Courty P.E."/>
            <person name="Chicoki N."/>
            <person name="Fauchery L."/>
            <person name="Kohler A."/>
            <person name="Kuo A."/>
            <person name="LaButti K."/>
            <person name="Pangilinan J."/>
            <person name="Lipzen A."/>
            <person name="Riley R."/>
            <person name="Andreopoulos W."/>
            <person name="He G."/>
            <person name="Johnson J."/>
            <person name="Barry K.W."/>
            <person name="Grigoriev I.V."/>
            <person name="Nagy L."/>
            <person name="Hibbett D."/>
            <person name="Henrissat B."/>
            <person name="Matheny P.B."/>
            <person name="Labbe J."/>
            <person name="Martin A.F."/>
        </authorList>
    </citation>
    <scope>NUCLEOTIDE SEQUENCE</scope>
    <source>
        <strain evidence="1">BPL698</strain>
    </source>
</reference>
<evidence type="ECO:0000313" key="2">
    <source>
        <dbReference type="Proteomes" id="UP001207468"/>
    </source>
</evidence>
<proteinExistence type="predicted"/>
<name>A0ACC0UC52_9AGAM</name>
<keyword evidence="2" id="KW-1185">Reference proteome</keyword>
<evidence type="ECO:0000313" key="1">
    <source>
        <dbReference type="EMBL" id="KAI9509140.1"/>
    </source>
</evidence>
<comment type="caution">
    <text evidence="1">The sequence shown here is derived from an EMBL/GenBank/DDBJ whole genome shotgun (WGS) entry which is preliminary data.</text>
</comment>
<organism evidence="1 2">
    <name type="scientific">Russula earlei</name>
    <dbReference type="NCBI Taxonomy" id="71964"/>
    <lineage>
        <taxon>Eukaryota</taxon>
        <taxon>Fungi</taxon>
        <taxon>Dikarya</taxon>
        <taxon>Basidiomycota</taxon>
        <taxon>Agaricomycotina</taxon>
        <taxon>Agaricomycetes</taxon>
        <taxon>Russulales</taxon>
        <taxon>Russulaceae</taxon>
        <taxon>Russula</taxon>
    </lineage>
</organism>